<sequence length="368" mass="39468">MSSVLQRGGLQDRTGEFWAVVDTVRKRRDGSGAQLPVALPSSASNASSLHHRGAGGEGVAPVAADGLSGRRARSEFAVCAAQIGKGIHATCVKLEQLAKLAHSRSLFDDHAEEMNRLTEWIKHDIAQLNGRLEELQRRASRVGALSSVPSSGGGGAGQHVEVVVSSLKSRLMQATQDFQGVLHVRTENMRRQDERKRQFGDAAAVPRSIFDARPPPPPSSVAPSAPCAFTPTATTATIDADSGAAVIDLGSGSLGATSAAAPAQAQEQALLSYPTQQEYYQQRANAVQQVESTIVELGQIFHQLAQMVAEQGEVVERIDANVEDTLHNVHGAREQLLQYFESLRTSRGLILKLSGVMIVFIFLWVLVL</sequence>
<dbReference type="CDD" id="cd15844">
    <property type="entry name" value="SNARE_syntaxin5"/>
    <property type="match status" value="1"/>
</dbReference>
<name>A0AAV9J1K0_CYACA</name>
<dbReference type="GO" id="GO:0000139">
    <property type="term" value="C:Golgi membrane"/>
    <property type="evidence" value="ECO:0007669"/>
    <property type="project" value="TreeGrafter"/>
</dbReference>
<feature type="domain" description="T-SNARE coiled-coil homology" evidence="10">
    <location>
        <begin position="277"/>
        <end position="339"/>
    </location>
</feature>
<keyword evidence="5 9" id="KW-1133">Transmembrane helix</keyword>
<dbReference type="PANTHER" id="PTHR19957:SF3">
    <property type="entry name" value="SYNTAXIN-5"/>
    <property type="match status" value="1"/>
</dbReference>
<dbReference type="PANTHER" id="PTHR19957">
    <property type="entry name" value="SYNTAXIN"/>
    <property type="match status" value="1"/>
</dbReference>
<feature type="transmembrane region" description="Helical" evidence="9">
    <location>
        <begin position="349"/>
        <end position="367"/>
    </location>
</feature>
<dbReference type="GO" id="GO:0031201">
    <property type="term" value="C:SNARE complex"/>
    <property type="evidence" value="ECO:0007669"/>
    <property type="project" value="TreeGrafter"/>
</dbReference>
<dbReference type="Proteomes" id="UP001301350">
    <property type="component" value="Unassembled WGS sequence"/>
</dbReference>
<dbReference type="GO" id="GO:0000149">
    <property type="term" value="F:SNARE binding"/>
    <property type="evidence" value="ECO:0007669"/>
    <property type="project" value="TreeGrafter"/>
</dbReference>
<dbReference type="EMBL" id="JANCYW010000016">
    <property type="protein sequence ID" value="KAK4538151.1"/>
    <property type="molecule type" value="Genomic_DNA"/>
</dbReference>
<feature type="compositionally biased region" description="Low complexity" evidence="8">
    <location>
        <begin position="35"/>
        <end position="48"/>
    </location>
</feature>
<dbReference type="GO" id="GO:0006888">
    <property type="term" value="P:endoplasmic reticulum to Golgi vesicle-mediated transport"/>
    <property type="evidence" value="ECO:0007669"/>
    <property type="project" value="TreeGrafter"/>
</dbReference>
<evidence type="ECO:0000256" key="3">
    <source>
        <dbReference type="ARBA" id="ARBA00022448"/>
    </source>
</evidence>
<evidence type="ECO:0000256" key="9">
    <source>
        <dbReference type="SAM" id="Phobius"/>
    </source>
</evidence>
<dbReference type="SMART" id="SM00397">
    <property type="entry name" value="t_SNARE"/>
    <property type="match status" value="1"/>
</dbReference>
<dbReference type="Gene3D" id="1.20.58.70">
    <property type="match status" value="1"/>
</dbReference>
<accession>A0AAV9J1K0</accession>
<dbReference type="GO" id="GO:0005484">
    <property type="term" value="F:SNAP receptor activity"/>
    <property type="evidence" value="ECO:0007669"/>
    <property type="project" value="InterPro"/>
</dbReference>
<evidence type="ECO:0000259" key="10">
    <source>
        <dbReference type="PROSITE" id="PS50192"/>
    </source>
</evidence>
<dbReference type="PROSITE" id="PS50192">
    <property type="entry name" value="T_SNARE"/>
    <property type="match status" value="1"/>
</dbReference>
<comment type="subcellular location">
    <subcellularLocation>
        <location evidence="1">Membrane</location>
        <topology evidence="1">Single-pass type IV membrane protein</topology>
    </subcellularLocation>
</comment>
<keyword evidence="7 9" id="KW-0472">Membrane</keyword>
<protein>
    <recommendedName>
        <fullName evidence="10">t-SNARE coiled-coil homology domain-containing protein</fullName>
    </recommendedName>
</protein>
<dbReference type="InterPro" id="IPR021538">
    <property type="entry name" value="Syntaxin-5_N"/>
</dbReference>
<dbReference type="GO" id="GO:0048278">
    <property type="term" value="P:vesicle docking"/>
    <property type="evidence" value="ECO:0007669"/>
    <property type="project" value="TreeGrafter"/>
</dbReference>
<dbReference type="InterPro" id="IPR045242">
    <property type="entry name" value="Syntaxin"/>
</dbReference>
<evidence type="ECO:0000256" key="7">
    <source>
        <dbReference type="ARBA" id="ARBA00023136"/>
    </source>
</evidence>
<dbReference type="SUPFAM" id="SSF47661">
    <property type="entry name" value="t-snare proteins"/>
    <property type="match status" value="1"/>
</dbReference>
<comment type="caution">
    <text evidence="11">The sequence shown here is derived from an EMBL/GenBank/DDBJ whole genome shotgun (WGS) entry which is preliminary data.</text>
</comment>
<dbReference type="InterPro" id="IPR006012">
    <property type="entry name" value="Syntaxin/epimorphin_CS"/>
</dbReference>
<evidence type="ECO:0000256" key="8">
    <source>
        <dbReference type="SAM" id="MobiDB-lite"/>
    </source>
</evidence>
<reference evidence="11 12" key="1">
    <citation type="submission" date="2022-07" db="EMBL/GenBank/DDBJ databases">
        <title>Genome-wide signatures of adaptation to extreme environments.</title>
        <authorList>
            <person name="Cho C.H."/>
            <person name="Yoon H.S."/>
        </authorList>
    </citation>
    <scope>NUCLEOTIDE SEQUENCE [LARGE SCALE GENOMIC DNA]</scope>
    <source>
        <strain evidence="11 12">DBV 063 E5</strain>
    </source>
</reference>
<dbReference type="GO" id="GO:0006886">
    <property type="term" value="P:intracellular protein transport"/>
    <property type="evidence" value="ECO:0007669"/>
    <property type="project" value="InterPro"/>
</dbReference>
<evidence type="ECO:0000256" key="5">
    <source>
        <dbReference type="ARBA" id="ARBA00022989"/>
    </source>
</evidence>
<evidence type="ECO:0000313" key="11">
    <source>
        <dbReference type="EMBL" id="KAK4538151.1"/>
    </source>
</evidence>
<keyword evidence="3" id="KW-0813">Transport</keyword>
<dbReference type="GO" id="GO:0006906">
    <property type="term" value="P:vesicle fusion"/>
    <property type="evidence" value="ECO:0007669"/>
    <property type="project" value="TreeGrafter"/>
</dbReference>
<evidence type="ECO:0000313" key="12">
    <source>
        <dbReference type="Proteomes" id="UP001301350"/>
    </source>
</evidence>
<keyword evidence="4 9" id="KW-0812">Transmembrane</keyword>
<evidence type="ECO:0000256" key="2">
    <source>
        <dbReference type="ARBA" id="ARBA00009063"/>
    </source>
</evidence>
<evidence type="ECO:0000256" key="1">
    <source>
        <dbReference type="ARBA" id="ARBA00004211"/>
    </source>
</evidence>
<evidence type="ECO:0000256" key="4">
    <source>
        <dbReference type="ARBA" id="ARBA00022692"/>
    </source>
</evidence>
<dbReference type="PROSITE" id="PS00914">
    <property type="entry name" value="SYNTAXIN"/>
    <property type="match status" value="1"/>
</dbReference>
<dbReference type="InterPro" id="IPR010989">
    <property type="entry name" value="SNARE"/>
</dbReference>
<keyword evidence="12" id="KW-1185">Reference proteome</keyword>
<dbReference type="AlphaFoldDB" id="A0AAV9J1K0"/>
<organism evidence="11 12">
    <name type="scientific">Cyanidium caldarium</name>
    <name type="common">Red alga</name>
    <dbReference type="NCBI Taxonomy" id="2771"/>
    <lineage>
        <taxon>Eukaryota</taxon>
        <taxon>Rhodophyta</taxon>
        <taxon>Bangiophyceae</taxon>
        <taxon>Cyanidiales</taxon>
        <taxon>Cyanidiaceae</taxon>
        <taxon>Cyanidium</taxon>
    </lineage>
</organism>
<comment type="similarity">
    <text evidence="2">Belongs to the syntaxin family.</text>
</comment>
<dbReference type="Pfam" id="PF05739">
    <property type="entry name" value="SNARE"/>
    <property type="match status" value="1"/>
</dbReference>
<proteinExistence type="inferred from homology"/>
<dbReference type="InterPro" id="IPR000727">
    <property type="entry name" value="T_SNARE_dom"/>
</dbReference>
<gene>
    <name evidence="11" type="ORF">CDCA_CDCA16G4176</name>
</gene>
<feature type="region of interest" description="Disordered" evidence="8">
    <location>
        <begin position="32"/>
        <end position="57"/>
    </location>
</feature>
<evidence type="ECO:0000256" key="6">
    <source>
        <dbReference type="ARBA" id="ARBA00023054"/>
    </source>
</evidence>
<keyword evidence="6" id="KW-0175">Coiled coil</keyword>
<dbReference type="Pfam" id="PF11416">
    <property type="entry name" value="Syntaxin-5_N"/>
    <property type="match status" value="1"/>
</dbReference>